<dbReference type="GO" id="GO:0005773">
    <property type="term" value="C:vacuole"/>
    <property type="evidence" value="ECO:0007669"/>
    <property type="project" value="GOC"/>
</dbReference>
<name>A0AAD4ST72_9MAGN</name>
<dbReference type="InterPro" id="IPR001096">
    <property type="entry name" value="Peptidase_C13"/>
</dbReference>
<protein>
    <submittedName>
        <fullName evidence="2">Uncharacterized protein</fullName>
    </submittedName>
</protein>
<dbReference type="PANTHER" id="PTHR12000">
    <property type="entry name" value="HEMOGLOBINASE FAMILY MEMBER"/>
    <property type="match status" value="1"/>
</dbReference>
<accession>A0AAD4ST72</accession>
<sequence>MIEGKPTGRILQEVKESKPTGRKWALLVAGAQGYSNYRHQANICNAYQLLRGGGLLDENIVTMMYDDVAYHQMNPRPGTLINSSSGIDVYNGVPRDYVGEAVNVDNLLDVFLGRNQIALAAEGSSKMIDSGPEATIFIYISTHGAPQKLFMPNGEVLDADTLQAAINLKFQQEHYKSILIFVESCYSGSMFYEILQPGMNVYAITACNPLESSYAYYCPVNGARRQFKNWKINFSKLYTARDTIWRSGIPRKPDDAELQREVELKKALSQTEKLKAEYLSKASVEYDVQVQEANCELCKKQKQAEAVLFGKQNSVEAQKLAAEAQFFAQQQAADGELYTKMKEAEGMVAAAEPQGVNIQRLLQEFDGNDTSLRDYLMISGGMFQEVAKINASAVQSLQPMISIWTNGDGSSAGNGSPTEDGLATGAMKEIAKVYKM</sequence>
<dbReference type="PRINTS" id="PR00776">
    <property type="entry name" value="HEMOGLOBNASE"/>
</dbReference>
<dbReference type="Proteomes" id="UP001202328">
    <property type="component" value="Unassembled WGS sequence"/>
</dbReference>
<dbReference type="Pfam" id="PF01650">
    <property type="entry name" value="Peptidase_C13"/>
    <property type="match status" value="1"/>
</dbReference>
<reference evidence="2" key="1">
    <citation type="submission" date="2022-04" db="EMBL/GenBank/DDBJ databases">
        <title>A functionally conserved STORR gene fusion in Papaver species that diverged 16.8 million years ago.</title>
        <authorList>
            <person name="Catania T."/>
        </authorList>
    </citation>
    <scope>NUCLEOTIDE SEQUENCE</scope>
    <source>
        <strain evidence="2">S-188037</strain>
    </source>
</reference>
<evidence type="ECO:0000313" key="3">
    <source>
        <dbReference type="Proteomes" id="UP001202328"/>
    </source>
</evidence>
<comment type="caution">
    <text evidence="2">The sequence shown here is derived from an EMBL/GenBank/DDBJ whole genome shotgun (WGS) entry which is preliminary data.</text>
</comment>
<keyword evidence="3" id="KW-1185">Reference proteome</keyword>
<dbReference type="GO" id="GO:0004197">
    <property type="term" value="F:cysteine-type endopeptidase activity"/>
    <property type="evidence" value="ECO:0007669"/>
    <property type="project" value="TreeGrafter"/>
</dbReference>
<dbReference type="PANTHER" id="PTHR12000:SF50">
    <property type="entry name" value="VACUOLAR-PROCESSING ENZYME GAMMA-ISOZYME"/>
    <property type="match status" value="1"/>
</dbReference>
<dbReference type="EMBL" id="JAJJMB010008592">
    <property type="protein sequence ID" value="KAI3922810.1"/>
    <property type="molecule type" value="Genomic_DNA"/>
</dbReference>
<proteinExistence type="inferred from homology"/>
<dbReference type="Gene3D" id="3.40.50.1460">
    <property type="match status" value="1"/>
</dbReference>
<evidence type="ECO:0000256" key="1">
    <source>
        <dbReference type="ARBA" id="ARBA00009941"/>
    </source>
</evidence>
<organism evidence="2 3">
    <name type="scientific">Papaver atlanticum</name>
    <dbReference type="NCBI Taxonomy" id="357466"/>
    <lineage>
        <taxon>Eukaryota</taxon>
        <taxon>Viridiplantae</taxon>
        <taxon>Streptophyta</taxon>
        <taxon>Embryophyta</taxon>
        <taxon>Tracheophyta</taxon>
        <taxon>Spermatophyta</taxon>
        <taxon>Magnoliopsida</taxon>
        <taxon>Ranunculales</taxon>
        <taxon>Papaveraceae</taxon>
        <taxon>Papaveroideae</taxon>
        <taxon>Papaver</taxon>
    </lineage>
</organism>
<gene>
    <name evidence="2" type="ORF">MKW98_006941</name>
</gene>
<evidence type="ECO:0000313" key="2">
    <source>
        <dbReference type="EMBL" id="KAI3922810.1"/>
    </source>
</evidence>
<dbReference type="GO" id="GO:0051603">
    <property type="term" value="P:proteolysis involved in protein catabolic process"/>
    <property type="evidence" value="ECO:0007669"/>
    <property type="project" value="TreeGrafter"/>
</dbReference>
<dbReference type="GO" id="GO:0006624">
    <property type="term" value="P:vacuolar protein processing"/>
    <property type="evidence" value="ECO:0007669"/>
    <property type="project" value="TreeGrafter"/>
</dbReference>
<dbReference type="AlphaFoldDB" id="A0AAD4ST72"/>
<comment type="similarity">
    <text evidence="1">Belongs to the peptidase C13 family.</text>
</comment>